<keyword evidence="4" id="KW-1185">Reference proteome</keyword>
<evidence type="ECO:0000313" key="3">
    <source>
        <dbReference type="EMBL" id="KNZ44424.1"/>
    </source>
</evidence>
<name>A0A0L6U7E2_9BASI</name>
<dbReference type="OrthoDB" id="1708389at2759"/>
<keyword evidence="2" id="KW-1133">Transmembrane helix</keyword>
<gene>
    <name evidence="3" type="ORF">VP01_917g4</name>
</gene>
<protein>
    <submittedName>
        <fullName evidence="3">Uncharacterized protein</fullName>
    </submittedName>
</protein>
<dbReference type="AlphaFoldDB" id="A0A0L6U7E2"/>
<dbReference type="PANTHER" id="PTHR37402:SF1">
    <property type="entry name" value="GRAM DOMAIN-CONTAINING PROTEIN 4"/>
    <property type="match status" value="1"/>
</dbReference>
<feature type="region of interest" description="Disordered" evidence="1">
    <location>
        <begin position="1"/>
        <end position="78"/>
    </location>
</feature>
<feature type="transmembrane region" description="Helical" evidence="2">
    <location>
        <begin position="279"/>
        <end position="303"/>
    </location>
</feature>
<evidence type="ECO:0000256" key="1">
    <source>
        <dbReference type="SAM" id="MobiDB-lite"/>
    </source>
</evidence>
<feature type="region of interest" description="Disordered" evidence="1">
    <location>
        <begin position="540"/>
        <end position="579"/>
    </location>
</feature>
<organism evidence="3 4">
    <name type="scientific">Puccinia sorghi</name>
    <dbReference type="NCBI Taxonomy" id="27349"/>
    <lineage>
        <taxon>Eukaryota</taxon>
        <taxon>Fungi</taxon>
        <taxon>Dikarya</taxon>
        <taxon>Basidiomycota</taxon>
        <taxon>Pucciniomycotina</taxon>
        <taxon>Pucciniomycetes</taxon>
        <taxon>Pucciniales</taxon>
        <taxon>Pucciniaceae</taxon>
        <taxon>Puccinia</taxon>
    </lineage>
</organism>
<keyword evidence="2" id="KW-0812">Transmembrane</keyword>
<dbReference type="STRING" id="27349.A0A0L6U7E2"/>
<feature type="compositionally biased region" description="Polar residues" evidence="1">
    <location>
        <begin position="53"/>
        <end position="69"/>
    </location>
</feature>
<dbReference type="Proteomes" id="UP000037035">
    <property type="component" value="Unassembled WGS sequence"/>
</dbReference>
<dbReference type="PANTHER" id="PTHR37402">
    <property type="entry name" value="GRAM DOMAIN-CONTAINING PROTEIN 4"/>
    <property type="match status" value="1"/>
</dbReference>
<reference evidence="3 4" key="1">
    <citation type="submission" date="2015-08" db="EMBL/GenBank/DDBJ databases">
        <title>Next Generation Sequencing and Analysis of the Genome of Puccinia sorghi L Schw, the Causal Agent of Maize Common Rust.</title>
        <authorList>
            <person name="Rochi L."/>
            <person name="Burguener G."/>
            <person name="Darino M."/>
            <person name="Turjanski A."/>
            <person name="Kreff E."/>
            <person name="Dieguez M.J."/>
            <person name="Sacco F."/>
        </authorList>
    </citation>
    <scope>NUCLEOTIDE SEQUENCE [LARGE SCALE GENOMIC DNA]</scope>
    <source>
        <strain evidence="3 4">RO10H11247</strain>
    </source>
</reference>
<feature type="compositionally biased region" description="Pro residues" evidence="1">
    <location>
        <begin position="1"/>
        <end position="12"/>
    </location>
</feature>
<evidence type="ECO:0000313" key="4">
    <source>
        <dbReference type="Proteomes" id="UP000037035"/>
    </source>
</evidence>
<comment type="caution">
    <text evidence="3">The sequence shown here is derived from an EMBL/GenBank/DDBJ whole genome shotgun (WGS) entry which is preliminary data.</text>
</comment>
<proteinExistence type="predicted"/>
<keyword evidence="2" id="KW-0472">Membrane</keyword>
<dbReference type="GO" id="GO:0006915">
    <property type="term" value="P:apoptotic process"/>
    <property type="evidence" value="ECO:0007669"/>
    <property type="project" value="InterPro"/>
</dbReference>
<dbReference type="EMBL" id="LAVV01014804">
    <property type="protein sequence ID" value="KNZ44424.1"/>
    <property type="molecule type" value="Genomic_DNA"/>
</dbReference>
<sequence length="811" mass="90292">MAWPPPLPPRPLPSSQTPNIPATRPSARDSVGEITSPLNKPPDVNLSFEVEGSSYSTLATNPSPDTTHTLPPIAHVSSRDDALTLDTISEAVIPSSHPSPGEDSAPPIGNQDKKGVASQSLHLRGDSTSELSFCLDPIPQDGPQESDSYDEKLAEIERLEVSGFLKRSSKYLNQVTFQTVESESVSAPVPTLSDFRSTAGQIDWVGFCDAYVAAQLERYCPNALRSSSTQAPVSMSQLKAQASRSYVAILPELWSIISGNQLSNVYRWENPRRTAFYLFTYYLLWAMDMIPSFIVAYGLYLLINRQLNPPTISQLRQEVNQRHQLGQQAQTMESQGFLDMKGGSVTTGVLGNSMFLASVALGSNLPDKGKLANTHGSSSPHTLPKKSDYRGLYSFSRSLYSDHGPEIQIMLADLADIGEKIRNLYLWRRPRACWRTSFMLVGILLYTMAISQKWLVKNFLGWLGIEFFFLLGFTDKHPQFRKILNPIWLILYDIPTDSEFALEVLQERGKKTNQTLLHNWRFFKRHHPHPSNFVNKKRRSVLSGTDRAKQDWTDGSPVNPLPKQGDITSSHRSVPSPPRSILDVNTWKRWSHKVEHGGSEILNLARNIYAGEANSHSENKTNDLLDNNIKTFAILNGKVPGNLVVQKDWIRFQPLRGFRTKSSQMQSALMKSESTCPIPRTRTLSTKSSCSSLSSITKSTAKRNASGEEISCADVIEGALQHAEDSPDLSGSGSSGTTTPTNIDLIIHFNQIIKIKKVKRSILLGLGFRISDGMEFYLDNSAVLSFDHILNRDQYFNQLLSLCSRPSQALP</sequence>
<dbReference type="VEuPathDB" id="FungiDB:VP01_917g4"/>
<dbReference type="InterPro" id="IPR037847">
    <property type="entry name" value="GRAMDC4"/>
</dbReference>
<accession>A0A0L6U7E2</accession>
<feature type="transmembrane region" description="Helical" evidence="2">
    <location>
        <begin position="432"/>
        <end position="449"/>
    </location>
</feature>
<evidence type="ECO:0000256" key="2">
    <source>
        <dbReference type="SAM" id="Phobius"/>
    </source>
</evidence>
<feature type="region of interest" description="Disordered" evidence="1">
    <location>
        <begin position="92"/>
        <end position="121"/>
    </location>
</feature>